<reference evidence="1" key="1">
    <citation type="journal article" date="2014" name="Front. Microbiol.">
        <title>High frequency of phylogenetically diverse reductive dehalogenase-homologous genes in deep subseafloor sedimentary metagenomes.</title>
        <authorList>
            <person name="Kawai M."/>
            <person name="Futagami T."/>
            <person name="Toyoda A."/>
            <person name="Takaki Y."/>
            <person name="Nishi S."/>
            <person name="Hori S."/>
            <person name="Arai W."/>
            <person name="Tsubouchi T."/>
            <person name="Morono Y."/>
            <person name="Uchiyama I."/>
            <person name="Ito T."/>
            <person name="Fujiyama A."/>
            <person name="Inagaki F."/>
            <person name="Takami H."/>
        </authorList>
    </citation>
    <scope>NUCLEOTIDE SEQUENCE</scope>
    <source>
        <strain evidence="1">Expedition CK06-06</strain>
    </source>
</reference>
<dbReference type="EMBL" id="BART01015727">
    <property type="protein sequence ID" value="GAG88077.1"/>
    <property type="molecule type" value="Genomic_DNA"/>
</dbReference>
<dbReference type="AlphaFoldDB" id="X1C406"/>
<proteinExistence type="predicted"/>
<organism evidence="1">
    <name type="scientific">marine sediment metagenome</name>
    <dbReference type="NCBI Taxonomy" id="412755"/>
    <lineage>
        <taxon>unclassified sequences</taxon>
        <taxon>metagenomes</taxon>
        <taxon>ecological metagenomes</taxon>
    </lineage>
</organism>
<name>X1C406_9ZZZZ</name>
<evidence type="ECO:0000313" key="1">
    <source>
        <dbReference type="EMBL" id="GAG88077.1"/>
    </source>
</evidence>
<sequence>MFLRRGGSIALYRYEKQPGAVRSRVAATLTHEVLRRLVEDFDATIGEI</sequence>
<protein>
    <submittedName>
        <fullName evidence="1">Uncharacterized protein</fullName>
    </submittedName>
</protein>
<gene>
    <name evidence="1" type="ORF">S01H4_30466</name>
</gene>
<accession>X1C406</accession>
<comment type="caution">
    <text evidence="1">The sequence shown here is derived from an EMBL/GenBank/DDBJ whole genome shotgun (WGS) entry which is preliminary data.</text>
</comment>